<evidence type="ECO:0000313" key="4">
    <source>
        <dbReference type="Proteomes" id="UP000612746"/>
    </source>
</evidence>
<dbReference type="UniPathway" id="UPA00315">
    <property type="reaction ID" value="UER00080"/>
</dbReference>
<evidence type="ECO:0000313" key="3">
    <source>
        <dbReference type="EMBL" id="KAG2188867.1"/>
    </source>
</evidence>
<dbReference type="InterPro" id="IPR029903">
    <property type="entry name" value="RmlD-like-bd"/>
</dbReference>
<dbReference type="SUPFAM" id="SSF51735">
    <property type="entry name" value="NAD(P)-binding Rossmann-fold domains"/>
    <property type="match status" value="1"/>
</dbReference>
<dbReference type="GO" id="GO:0048269">
    <property type="term" value="C:methionine adenosyltransferase complex"/>
    <property type="evidence" value="ECO:0007669"/>
    <property type="project" value="TreeGrafter"/>
</dbReference>
<dbReference type="CDD" id="cd05254">
    <property type="entry name" value="dTDP_HR_like_SDR_e"/>
    <property type="match status" value="1"/>
</dbReference>
<dbReference type="Pfam" id="PF04321">
    <property type="entry name" value="RmlD_sub_bind"/>
    <property type="match status" value="1"/>
</dbReference>
<dbReference type="GO" id="GO:0006556">
    <property type="term" value="P:S-adenosylmethionine biosynthetic process"/>
    <property type="evidence" value="ECO:0007669"/>
    <property type="project" value="UniProtKB-UniPathway"/>
</dbReference>
<keyword evidence="4" id="KW-1185">Reference proteome</keyword>
<dbReference type="GO" id="GO:0048270">
    <property type="term" value="F:methionine adenosyltransferase regulator activity"/>
    <property type="evidence" value="ECO:0007669"/>
    <property type="project" value="TreeGrafter"/>
</dbReference>
<organism evidence="3 4">
    <name type="scientific">Umbelopsis vinacea</name>
    <dbReference type="NCBI Taxonomy" id="44442"/>
    <lineage>
        <taxon>Eukaryota</taxon>
        <taxon>Fungi</taxon>
        <taxon>Fungi incertae sedis</taxon>
        <taxon>Mucoromycota</taxon>
        <taxon>Mucoromycotina</taxon>
        <taxon>Umbelopsidomycetes</taxon>
        <taxon>Umbelopsidales</taxon>
        <taxon>Umbelopsidaceae</taxon>
        <taxon>Umbelopsis</taxon>
    </lineage>
</organism>
<feature type="region of interest" description="Disordered" evidence="1">
    <location>
        <begin position="268"/>
        <end position="291"/>
    </location>
</feature>
<dbReference type="EMBL" id="JAEPRA010000001">
    <property type="protein sequence ID" value="KAG2188867.1"/>
    <property type="molecule type" value="Genomic_DNA"/>
</dbReference>
<proteinExistence type="predicted"/>
<dbReference type="PANTHER" id="PTHR10491">
    <property type="entry name" value="DTDP-4-DEHYDRORHAMNOSE REDUCTASE"/>
    <property type="match status" value="1"/>
</dbReference>
<dbReference type="AlphaFoldDB" id="A0A8H7QA69"/>
<gene>
    <name evidence="3" type="ORF">INT44_004007</name>
</gene>
<comment type="caution">
    <text evidence="3">The sequence shown here is derived from an EMBL/GenBank/DDBJ whole genome shotgun (WGS) entry which is preliminary data.</text>
</comment>
<name>A0A8H7QA69_9FUNG</name>
<dbReference type="FunFam" id="3.40.50.720:FF:000357">
    <property type="entry name" value="Methionine adenosyltransferase 2 subunit beta"/>
    <property type="match status" value="1"/>
</dbReference>
<feature type="domain" description="RmlD-like substrate binding" evidence="2">
    <location>
        <begin position="1"/>
        <end position="296"/>
    </location>
</feature>
<evidence type="ECO:0000256" key="1">
    <source>
        <dbReference type="SAM" id="MobiDB-lite"/>
    </source>
</evidence>
<dbReference type="Proteomes" id="UP000612746">
    <property type="component" value="Unassembled WGS sequence"/>
</dbReference>
<dbReference type="InterPro" id="IPR036291">
    <property type="entry name" value="NAD(P)-bd_dom_sf"/>
</dbReference>
<dbReference type="PANTHER" id="PTHR10491:SF4">
    <property type="entry name" value="METHIONINE ADENOSYLTRANSFERASE 2 SUBUNIT BETA"/>
    <property type="match status" value="1"/>
</dbReference>
<evidence type="ECO:0000259" key="2">
    <source>
        <dbReference type="Pfam" id="PF04321"/>
    </source>
</evidence>
<accession>A0A8H7QA69</accession>
<dbReference type="InterPro" id="IPR005913">
    <property type="entry name" value="dTDP_dehydrorham_reduct"/>
</dbReference>
<dbReference type="Gene3D" id="3.40.50.720">
    <property type="entry name" value="NAD(P)-binding Rossmann-like Domain"/>
    <property type="match status" value="1"/>
</dbReference>
<feature type="compositionally biased region" description="Basic and acidic residues" evidence="1">
    <location>
        <begin position="280"/>
        <end position="291"/>
    </location>
</feature>
<reference evidence="3" key="1">
    <citation type="submission" date="2020-12" db="EMBL/GenBank/DDBJ databases">
        <title>Metabolic potential, ecology and presence of endohyphal bacteria is reflected in genomic diversity of Mucoromycotina.</title>
        <authorList>
            <person name="Muszewska A."/>
            <person name="Okrasinska A."/>
            <person name="Steczkiewicz K."/>
            <person name="Drgas O."/>
            <person name="Orlowska M."/>
            <person name="Perlinska-Lenart U."/>
            <person name="Aleksandrzak-Piekarczyk T."/>
            <person name="Szatraj K."/>
            <person name="Zielenkiewicz U."/>
            <person name="Pilsyk S."/>
            <person name="Malc E."/>
            <person name="Mieczkowski P."/>
            <person name="Kruszewska J.S."/>
            <person name="Biernat P."/>
            <person name="Pawlowska J."/>
        </authorList>
    </citation>
    <scope>NUCLEOTIDE SEQUENCE</scope>
    <source>
        <strain evidence="3">WA0000051536</strain>
    </source>
</reference>
<dbReference type="OrthoDB" id="6235964at2759"/>
<protein>
    <recommendedName>
        <fullName evidence="2">RmlD-like substrate binding domain-containing protein</fullName>
    </recommendedName>
</protein>
<sequence length="315" mass="34800">MRVLVTGASGLLGRAVYQNFKKNGHEVTHTVSLRSIVIGTAHSRANGDLVKLDLTLESNVKEFVDAHKPDAIIHCAAERRPDVAEKDQTGTEFLNVQVPKDIAKISKANGIFLIYISTDYVFDGTQPPYHAIGGEPNPLNFYGKTKLAGEKAIQEVYPEATILRVPILYVGEGLYGKTEYNGESAVNTLVDVVMNQSKPSKMDDVAVRYPTNVEDVARVLVDLTSAKLEQGKDIHGVYHFSSEKSYTKYAMCQTFAKALHVPLEHVEPVDTSNDAGSASRPKDAHLSNDRLEQSGISTFNVDFDTWWNRHIKPSK</sequence>